<feature type="compositionally biased region" description="Polar residues" evidence="6">
    <location>
        <begin position="133"/>
        <end position="151"/>
    </location>
</feature>
<dbReference type="RefSeq" id="WP_295688677.1">
    <property type="nucleotide sequence ID" value="NZ_BAABGL010000010.1"/>
</dbReference>
<dbReference type="PANTHER" id="PTHR10851:SF0">
    <property type="entry name" value="PYRIDOXINE-5'-PHOSPHATE OXIDASE"/>
    <property type="match status" value="1"/>
</dbReference>
<protein>
    <submittedName>
        <fullName evidence="9">Pyridoxamine 5'-phosphate oxidase</fullName>
    </submittedName>
</protein>
<evidence type="ECO:0000259" key="8">
    <source>
        <dbReference type="Pfam" id="PF10590"/>
    </source>
</evidence>
<feature type="domain" description="Pyridoxine 5'-phosphate oxidase dimerisation C-terminal" evidence="8">
    <location>
        <begin position="170"/>
        <end position="212"/>
    </location>
</feature>
<evidence type="ECO:0000313" key="9">
    <source>
        <dbReference type="EMBL" id="GAA4390083.1"/>
    </source>
</evidence>
<comment type="similarity">
    <text evidence="2">Belongs to the pyridoxamine 5'-phosphate oxidase family.</text>
</comment>
<evidence type="ECO:0000256" key="1">
    <source>
        <dbReference type="ARBA" id="ARBA00001917"/>
    </source>
</evidence>
<evidence type="ECO:0000256" key="6">
    <source>
        <dbReference type="SAM" id="MobiDB-lite"/>
    </source>
</evidence>
<keyword evidence="4" id="KW-0288">FMN</keyword>
<dbReference type="NCBIfam" id="NF004231">
    <property type="entry name" value="PRK05679.1"/>
    <property type="match status" value="1"/>
</dbReference>
<gene>
    <name evidence="9" type="primary">pdxH_2</name>
    <name evidence="9" type="ORF">GCM10023167_16290</name>
</gene>
<evidence type="ECO:0000313" key="10">
    <source>
        <dbReference type="Proteomes" id="UP001500642"/>
    </source>
</evidence>
<dbReference type="PANTHER" id="PTHR10851">
    <property type="entry name" value="PYRIDOXINE-5-PHOSPHATE OXIDASE"/>
    <property type="match status" value="1"/>
</dbReference>
<dbReference type="Pfam" id="PF10590">
    <property type="entry name" value="PNP_phzG_C"/>
    <property type="match status" value="1"/>
</dbReference>
<keyword evidence="5" id="KW-0560">Oxidoreductase</keyword>
<feature type="domain" description="Pyridoxamine 5'-phosphate oxidase N-terminal" evidence="7">
    <location>
        <begin position="41"/>
        <end position="157"/>
    </location>
</feature>
<accession>A0ABP8JGB9</accession>
<evidence type="ECO:0000256" key="3">
    <source>
        <dbReference type="ARBA" id="ARBA00022630"/>
    </source>
</evidence>
<sequence length="212" mass="23483">MKEPRTLSGDATLHLPEFDSPPADPLALLRQWIGDAEDRDVREPHAAALATAAADGRVALRTVLLKGIGDDGPELSFTARSRKGAHLAANPHAALNFYWRETLQQITVEGVVRALPDAVSDAIWEDRPRGARATSSHSYQSAELTEESALSTAARELEESAAPIPRPEHWHAFVLVPERIEFWHGSPDRLHRRLEYSRTESGAAWTTHRLQP</sequence>
<reference evidence="10" key="1">
    <citation type="journal article" date="2019" name="Int. J. Syst. Evol. Microbiol.">
        <title>The Global Catalogue of Microorganisms (GCM) 10K type strain sequencing project: providing services to taxonomists for standard genome sequencing and annotation.</title>
        <authorList>
            <consortium name="The Broad Institute Genomics Platform"/>
            <consortium name="The Broad Institute Genome Sequencing Center for Infectious Disease"/>
            <person name="Wu L."/>
            <person name="Ma J."/>
        </authorList>
    </citation>
    <scope>NUCLEOTIDE SEQUENCE [LARGE SCALE GENOMIC DNA]</scope>
    <source>
        <strain evidence="10">JCM 17808</strain>
    </source>
</reference>
<dbReference type="EMBL" id="BAABGL010000010">
    <property type="protein sequence ID" value="GAA4390083.1"/>
    <property type="molecule type" value="Genomic_DNA"/>
</dbReference>
<dbReference type="SUPFAM" id="SSF50475">
    <property type="entry name" value="FMN-binding split barrel"/>
    <property type="match status" value="1"/>
</dbReference>
<keyword evidence="10" id="KW-1185">Reference proteome</keyword>
<dbReference type="Pfam" id="PF01243">
    <property type="entry name" value="PNPOx_N"/>
    <property type="match status" value="1"/>
</dbReference>
<evidence type="ECO:0000256" key="2">
    <source>
        <dbReference type="ARBA" id="ARBA00007301"/>
    </source>
</evidence>
<evidence type="ECO:0000256" key="5">
    <source>
        <dbReference type="ARBA" id="ARBA00023002"/>
    </source>
</evidence>
<dbReference type="InterPro" id="IPR000659">
    <property type="entry name" value="Pyridox_Oxase"/>
</dbReference>
<organism evidence="9 10">
    <name type="scientific">Brevibacterium pityocampae</name>
    <dbReference type="NCBI Taxonomy" id="506594"/>
    <lineage>
        <taxon>Bacteria</taxon>
        <taxon>Bacillati</taxon>
        <taxon>Actinomycetota</taxon>
        <taxon>Actinomycetes</taxon>
        <taxon>Micrococcales</taxon>
        <taxon>Brevibacteriaceae</taxon>
        <taxon>Brevibacterium</taxon>
    </lineage>
</organism>
<evidence type="ECO:0000256" key="4">
    <source>
        <dbReference type="ARBA" id="ARBA00022643"/>
    </source>
</evidence>
<proteinExistence type="inferred from homology"/>
<feature type="region of interest" description="Disordered" evidence="6">
    <location>
        <begin position="130"/>
        <end position="162"/>
    </location>
</feature>
<dbReference type="InterPro" id="IPR012349">
    <property type="entry name" value="Split_barrel_FMN-bd"/>
</dbReference>
<comment type="cofactor">
    <cofactor evidence="1">
        <name>FMN</name>
        <dbReference type="ChEBI" id="CHEBI:58210"/>
    </cofactor>
</comment>
<name>A0ABP8JGB9_9MICO</name>
<evidence type="ECO:0000259" key="7">
    <source>
        <dbReference type="Pfam" id="PF01243"/>
    </source>
</evidence>
<dbReference type="InterPro" id="IPR011576">
    <property type="entry name" value="Pyridox_Oxase_N"/>
</dbReference>
<dbReference type="Proteomes" id="UP001500642">
    <property type="component" value="Unassembled WGS sequence"/>
</dbReference>
<keyword evidence="3" id="KW-0285">Flavoprotein</keyword>
<dbReference type="PIRSF" id="PIRSF000190">
    <property type="entry name" value="Pyd_amn-ph_oxd"/>
    <property type="match status" value="1"/>
</dbReference>
<dbReference type="InterPro" id="IPR019576">
    <property type="entry name" value="Pyridoxamine_oxidase_dimer_C"/>
</dbReference>
<dbReference type="Gene3D" id="2.30.110.10">
    <property type="entry name" value="Electron Transport, Fmn-binding Protein, Chain A"/>
    <property type="match status" value="1"/>
</dbReference>
<comment type="caution">
    <text evidence="9">The sequence shown here is derived from an EMBL/GenBank/DDBJ whole genome shotgun (WGS) entry which is preliminary data.</text>
</comment>